<organism evidence="1 2">
    <name type="scientific">Thalassobacterium sedimentorum</name>
    <dbReference type="NCBI Taxonomy" id="3041258"/>
    <lineage>
        <taxon>Bacteria</taxon>
        <taxon>Pseudomonadati</taxon>
        <taxon>Verrucomicrobiota</taxon>
        <taxon>Opitutia</taxon>
        <taxon>Puniceicoccales</taxon>
        <taxon>Coraliomargaritaceae</taxon>
        <taxon>Thalassobacterium</taxon>
    </lineage>
</organism>
<accession>A0ABU1AN72</accession>
<sequence length="100" mass="11020">MFGNRREIRRINELKLRSDVERTQLVVGLSYFVPLAKKVARVSVYAFAVKQLAPAIRPITFGLIQRGLANRGRSGLFKLAGLASTAIGAARAFSSRRSES</sequence>
<dbReference type="EMBL" id="JARXIC010000055">
    <property type="protein sequence ID" value="MDQ8196245.1"/>
    <property type="molecule type" value="Genomic_DNA"/>
</dbReference>
<evidence type="ECO:0000313" key="2">
    <source>
        <dbReference type="Proteomes" id="UP001243717"/>
    </source>
</evidence>
<gene>
    <name evidence="1" type="ORF">QEH59_17555</name>
</gene>
<evidence type="ECO:0000313" key="1">
    <source>
        <dbReference type="EMBL" id="MDQ8196245.1"/>
    </source>
</evidence>
<proteinExistence type="predicted"/>
<protein>
    <submittedName>
        <fullName evidence="1">Uncharacterized protein</fullName>
    </submittedName>
</protein>
<dbReference type="Proteomes" id="UP001243717">
    <property type="component" value="Unassembled WGS sequence"/>
</dbReference>
<reference evidence="1 2" key="1">
    <citation type="submission" date="2023-04" db="EMBL/GenBank/DDBJ databases">
        <title>A novel bacteria isolated from coastal sediment.</title>
        <authorList>
            <person name="Liu X.-J."/>
            <person name="Du Z.-J."/>
        </authorList>
    </citation>
    <scope>NUCLEOTIDE SEQUENCE [LARGE SCALE GENOMIC DNA]</scope>
    <source>
        <strain evidence="1 2">SDUM461004</strain>
    </source>
</reference>
<keyword evidence="2" id="KW-1185">Reference proteome</keyword>
<comment type="caution">
    <text evidence="1">The sequence shown here is derived from an EMBL/GenBank/DDBJ whole genome shotgun (WGS) entry which is preliminary data.</text>
</comment>
<name>A0ABU1AN72_9BACT</name>